<dbReference type="InterPro" id="IPR004805">
    <property type="entry name" value="DnaE2/DnaE/PolC"/>
</dbReference>
<dbReference type="NCBIfam" id="TIGR00594">
    <property type="entry name" value="polc"/>
    <property type="match status" value="1"/>
</dbReference>
<keyword evidence="12" id="KW-1185">Reference proteome</keyword>
<dbReference type="PANTHER" id="PTHR32294">
    <property type="entry name" value="DNA POLYMERASE III SUBUNIT ALPHA"/>
    <property type="match status" value="1"/>
</dbReference>
<evidence type="ECO:0000256" key="3">
    <source>
        <dbReference type="ARBA" id="ARBA00022679"/>
    </source>
</evidence>
<organism evidence="11 12">
    <name type="scientific">Phragmitibacter flavus</name>
    <dbReference type="NCBI Taxonomy" id="2576071"/>
    <lineage>
        <taxon>Bacteria</taxon>
        <taxon>Pseudomonadati</taxon>
        <taxon>Verrucomicrobiota</taxon>
        <taxon>Verrucomicrobiia</taxon>
        <taxon>Verrucomicrobiales</taxon>
        <taxon>Verrucomicrobiaceae</taxon>
        <taxon>Phragmitibacter</taxon>
    </lineage>
</organism>
<keyword evidence="5" id="KW-0235">DNA replication</keyword>
<evidence type="ECO:0000256" key="4">
    <source>
        <dbReference type="ARBA" id="ARBA00022695"/>
    </source>
</evidence>
<dbReference type="PANTHER" id="PTHR32294:SF4">
    <property type="entry name" value="ERROR-PRONE DNA POLYMERASE"/>
    <property type="match status" value="1"/>
</dbReference>
<evidence type="ECO:0000256" key="1">
    <source>
        <dbReference type="ARBA" id="ARBA00012417"/>
    </source>
</evidence>
<dbReference type="GO" id="GO:0006260">
    <property type="term" value="P:DNA replication"/>
    <property type="evidence" value="ECO:0007669"/>
    <property type="project" value="UniProtKB-KW"/>
</dbReference>
<dbReference type="InterPro" id="IPR029460">
    <property type="entry name" value="DNAPol_HHH"/>
</dbReference>
<dbReference type="InterPro" id="IPR004013">
    <property type="entry name" value="PHP_dom"/>
</dbReference>
<dbReference type="SUPFAM" id="SSF89550">
    <property type="entry name" value="PHP domain-like"/>
    <property type="match status" value="1"/>
</dbReference>
<sequence length="1036" mass="115038">MAFVELHARSAFSFLRGSSSPEALVTRAAELGMGQMAVCDRDGVYGSARVHHKAGELGLRGLVGAELTMEDVTVLPVLVRTREGYQHLCRLLTRAKLRAAKGESRVLWDELAEHAGGLLALSGDEEGPLARAMIGKDGKGDAPGVVEKLVRIFGRDHVAVEVQRHRLRKDKKRVDGLVELAERFGVPLMASNGVCYSRMNGRLLLDAFSCLRHHTTLDEAGLILAANSQRGLKSEAQMRELFADLPQAVDNTQRVADLLEFTLEDLGYEFPSYQVPEGHDMASYLREVTYAGAGRRFPDVSEKVRRQLDKELALITKLGFSGYFLVIWDLVNFCRDEGILVQGRGSAANSAVCYSLSITNADPIAGQLLFERFLSEGRKTWPDIDLDLPSGEKRERVIQEVYRRFAPHGAAMTANVITYRGKSAMREMGKVLGLTPDVLSRFSDLFGHGDFAHTLELKDHLKRSGLPDGHPRLPALLKLYQAAYGLPRHLGQHSGGMVLCSQGLDGIVPLEPASMPGRVVVQWDKDDCEDLGIIKVDLLGLGMMAVIEETLATCRARGEARTVELHRIPADDEKTYAMIQRADTVGVFQIESRAQMATLPRLKPKCFYDIVIATAIIRPGPIVGKMVHPFLNRRAGKEKVDYIADCFEPVLKRTLGIPLFQEQMLSMAMTVAGFSGSEAEELRRALSFHRSQDRMQKVMVKLRVAMDERRVDSHVQERIVQSIQSFAVYGFPESHAISFALLAYASAWLRAHRLAELTAALLNNQPMGFYSSSTLVSDARHHGLRVLPVCVVESAYACEVVDDETIRLGLKMLRGFSRKSAERLLMERSRMAWGSLDDLLLRCSLPRDERRVLAKAGALNALAGHRRSALWEVEREREVDLFSWKQREAEASVSNVLEAMTPEERLEADYQAVALTVGVHPMRLMRASLPGVRRAIELPRGQHGQLVTIAGLVICRQRPGTANGHVFISLEDETGIGNAFVPSALFEAQRLVINQESFLKIQGRLQIVDEVTSVYALRVEALVFESEVTAKSHDFK</sequence>
<gene>
    <name evidence="11" type="primary">dnaE</name>
    <name evidence="11" type="ORF">FEM03_17410</name>
</gene>
<dbReference type="InterPro" id="IPR011708">
    <property type="entry name" value="DNA_pol3_alpha_NTPase_dom"/>
</dbReference>
<keyword evidence="2" id="KW-0963">Cytoplasm</keyword>
<dbReference type="RefSeq" id="WP_138087564.1">
    <property type="nucleotide sequence ID" value="NZ_VAUV01000013.1"/>
</dbReference>
<evidence type="ECO:0000256" key="2">
    <source>
        <dbReference type="ARBA" id="ARBA00022490"/>
    </source>
</evidence>
<dbReference type="InterPro" id="IPR023073">
    <property type="entry name" value="DnaE2"/>
</dbReference>
<keyword evidence="7" id="KW-0239">DNA-directed DNA polymerase</keyword>
<dbReference type="Gene3D" id="1.10.150.870">
    <property type="match status" value="1"/>
</dbReference>
<evidence type="ECO:0000313" key="11">
    <source>
        <dbReference type="EMBL" id="TLD69422.1"/>
    </source>
</evidence>
<dbReference type="Gene3D" id="3.20.20.140">
    <property type="entry name" value="Metal-dependent hydrolases"/>
    <property type="match status" value="1"/>
</dbReference>
<keyword evidence="4 11" id="KW-0548">Nucleotidyltransferase</keyword>
<reference evidence="11 12" key="1">
    <citation type="submission" date="2019-05" db="EMBL/GenBank/DDBJ databases">
        <title>Verrucobacter flavum gen. nov., sp. nov. a new member of the family Verrucomicrobiaceae.</title>
        <authorList>
            <person name="Szuroczki S."/>
            <person name="Abbaszade G."/>
            <person name="Szabo A."/>
            <person name="Felfoldi T."/>
            <person name="Schumann P."/>
            <person name="Boka K."/>
            <person name="Keki Z."/>
            <person name="Toumi M."/>
            <person name="Toth E."/>
        </authorList>
    </citation>
    <scope>NUCLEOTIDE SEQUENCE [LARGE SCALE GENOMIC DNA]</scope>
    <source>
        <strain evidence="11 12">MG-N-17</strain>
    </source>
</reference>
<proteinExistence type="inferred from homology"/>
<dbReference type="Pfam" id="PF14579">
    <property type="entry name" value="HHH_6"/>
    <property type="match status" value="1"/>
</dbReference>
<dbReference type="Proteomes" id="UP000306196">
    <property type="component" value="Unassembled WGS sequence"/>
</dbReference>
<dbReference type="Pfam" id="PF07733">
    <property type="entry name" value="DNA_pol3_alpha"/>
    <property type="match status" value="1"/>
</dbReference>
<keyword evidence="3 11" id="KW-0808">Transferase</keyword>
<name>A0A5R8KAT4_9BACT</name>
<dbReference type="InterPro" id="IPR003141">
    <property type="entry name" value="Pol/His_phosphatase_N"/>
</dbReference>
<accession>A0A5R8KAT4</accession>
<keyword evidence="8" id="KW-0234">DNA repair</keyword>
<dbReference type="InterPro" id="IPR040982">
    <property type="entry name" value="DNA_pol3_finger"/>
</dbReference>
<dbReference type="GO" id="GO:0006281">
    <property type="term" value="P:DNA repair"/>
    <property type="evidence" value="ECO:0007669"/>
    <property type="project" value="UniProtKB-KW"/>
</dbReference>
<evidence type="ECO:0000256" key="6">
    <source>
        <dbReference type="ARBA" id="ARBA00022763"/>
    </source>
</evidence>
<protein>
    <recommendedName>
        <fullName evidence="1">DNA-directed DNA polymerase</fullName>
        <ecNumber evidence="1">2.7.7.7</ecNumber>
    </recommendedName>
</protein>
<dbReference type="InterPro" id="IPR016195">
    <property type="entry name" value="Pol/histidinol_Pase-like"/>
</dbReference>
<evidence type="ECO:0000256" key="8">
    <source>
        <dbReference type="ARBA" id="ARBA00023204"/>
    </source>
</evidence>
<evidence type="ECO:0000256" key="5">
    <source>
        <dbReference type="ARBA" id="ARBA00022705"/>
    </source>
</evidence>
<dbReference type="CDD" id="cd04485">
    <property type="entry name" value="DnaE_OBF"/>
    <property type="match status" value="1"/>
</dbReference>
<dbReference type="GO" id="GO:0003887">
    <property type="term" value="F:DNA-directed DNA polymerase activity"/>
    <property type="evidence" value="ECO:0007669"/>
    <property type="project" value="UniProtKB-KW"/>
</dbReference>
<dbReference type="SMART" id="SM00481">
    <property type="entry name" value="POLIIIAc"/>
    <property type="match status" value="1"/>
</dbReference>
<evidence type="ECO:0000313" key="12">
    <source>
        <dbReference type="Proteomes" id="UP000306196"/>
    </source>
</evidence>
<dbReference type="NCBIfam" id="NF004225">
    <property type="entry name" value="PRK05672.1"/>
    <property type="match status" value="1"/>
</dbReference>
<comment type="caution">
    <text evidence="11">The sequence shown here is derived from an EMBL/GenBank/DDBJ whole genome shotgun (WGS) entry which is preliminary data.</text>
</comment>
<dbReference type="HAMAP" id="MF_01902">
    <property type="entry name" value="DNApol_error_prone"/>
    <property type="match status" value="1"/>
</dbReference>
<comment type="catalytic activity">
    <reaction evidence="9">
        <text>DNA(n) + a 2'-deoxyribonucleoside 5'-triphosphate = DNA(n+1) + diphosphate</text>
        <dbReference type="Rhea" id="RHEA:22508"/>
        <dbReference type="Rhea" id="RHEA-COMP:17339"/>
        <dbReference type="Rhea" id="RHEA-COMP:17340"/>
        <dbReference type="ChEBI" id="CHEBI:33019"/>
        <dbReference type="ChEBI" id="CHEBI:61560"/>
        <dbReference type="ChEBI" id="CHEBI:173112"/>
        <dbReference type="EC" id="2.7.7.7"/>
    </reaction>
</comment>
<keyword evidence="6" id="KW-0227">DNA damage</keyword>
<dbReference type="Pfam" id="PF02811">
    <property type="entry name" value="PHP"/>
    <property type="match status" value="1"/>
</dbReference>
<dbReference type="GO" id="GO:0008408">
    <property type="term" value="F:3'-5' exonuclease activity"/>
    <property type="evidence" value="ECO:0007669"/>
    <property type="project" value="InterPro"/>
</dbReference>
<evidence type="ECO:0000256" key="7">
    <source>
        <dbReference type="ARBA" id="ARBA00022932"/>
    </source>
</evidence>
<dbReference type="OrthoDB" id="9803237at2"/>
<feature type="domain" description="Polymerase/histidinol phosphatase N-terminal" evidence="10">
    <location>
        <begin position="4"/>
        <end position="71"/>
    </location>
</feature>
<dbReference type="EC" id="2.7.7.7" evidence="1"/>
<dbReference type="EMBL" id="VAUV01000013">
    <property type="protein sequence ID" value="TLD69422.1"/>
    <property type="molecule type" value="Genomic_DNA"/>
</dbReference>
<evidence type="ECO:0000256" key="9">
    <source>
        <dbReference type="ARBA" id="ARBA00049244"/>
    </source>
</evidence>
<dbReference type="AlphaFoldDB" id="A0A5R8KAT4"/>
<dbReference type="Pfam" id="PF17657">
    <property type="entry name" value="DNA_pol3_finger"/>
    <property type="match status" value="1"/>
</dbReference>
<evidence type="ECO:0000259" key="10">
    <source>
        <dbReference type="SMART" id="SM00481"/>
    </source>
</evidence>